<reference evidence="2 3" key="1">
    <citation type="journal article" date="2016" name="Nat. Commun.">
        <title>Extremotolerant tardigrade genome and improved radiotolerance of human cultured cells by tardigrade-unique protein.</title>
        <authorList>
            <person name="Hashimoto T."/>
            <person name="Horikawa D.D."/>
            <person name="Saito Y."/>
            <person name="Kuwahara H."/>
            <person name="Kozuka-Hata H."/>
            <person name="Shin-I T."/>
            <person name="Minakuchi Y."/>
            <person name="Ohishi K."/>
            <person name="Motoyama A."/>
            <person name="Aizu T."/>
            <person name="Enomoto A."/>
            <person name="Kondo K."/>
            <person name="Tanaka S."/>
            <person name="Hara Y."/>
            <person name="Koshikawa S."/>
            <person name="Sagara H."/>
            <person name="Miura T."/>
            <person name="Yokobori S."/>
            <person name="Miyagawa K."/>
            <person name="Suzuki Y."/>
            <person name="Kubo T."/>
            <person name="Oyama M."/>
            <person name="Kohara Y."/>
            <person name="Fujiyama A."/>
            <person name="Arakawa K."/>
            <person name="Katayama T."/>
            <person name="Toyoda A."/>
            <person name="Kunieda T."/>
        </authorList>
    </citation>
    <scope>NUCLEOTIDE SEQUENCE [LARGE SCALE GENOMIC DNA]</scope>
    <source>
        <strain evidence="2 3">YOKOZUNA-1</strain>
    </source>
</reference>
<evidence type="ECO:0000313" key="2">
    <source>
        <dbReference type="EMBL" id="GAU92668.1"/>
    </source>
</evidence>
<protein>
    <submittedName>
        <fullName evidence="2">Uncharacterized protein</fullName>
    </submittedName>
</protein>
<dbReference type="EMBL" id="BDGG01000002">
    <property type="protein sequence ID" value="GAU92668.1"/>
    <property type="molecule type" value="Genomic_DNA"/>
</dbReference>
<evidence type="ECO:0000313" key="3">
    <source>
        <dbReference type="Proteomes" id="UP000186922"/>
    </source>
</evidence>
<comment type="caution">
    <text evidence="2">The sequence shown here is derived from an EMBL/GenBank/DDBJ whole genome shotgun (WGS) entry which is preliminary data.</text>
</comment>
<sequence length="277" mass="30828">MATLGRHCCKLPRPSQIISQCVRRKSWNQMGPSGDRHSPIITSKTATINQETYSERTGVKRQNVQAQEVAIASKPDAVTEFYQKKTAVKDAPSKGGNEVHKGPLDVGSLTKKTMPTFFSSPSSQHQSRPRSVQGGFPASAPLEHTSGWGAQWQLGGTGSGRNNFYYAPNYSQGAGETEMYVGNMRSNNAAFFPNNSRRLSNGKIEDHTKPWGDYQPDLDLKNIYECKLDLNIGVRKETIEPYETGKVDEWGNVRGQIQRPVPKNHVYGTDKNGRHLY</sequence>
<proteinExistence type="predicted"/>
<accession>A0A1D1V2H8</accession>
<name>A0A1D1V2H8_RAMVA</name>
<dbReference type="AlphaFoldDB" id="A0A1D1V2H8"/>
<evidence type="ECO:0000256" key="1">
    <source>
        <dbReference type="SAM" id="MobiDB-lite"/>
    </source>
</evidence>
<feature type="compositionally biased region" description="Low complexity" evidence="1">
    <location>
        <begin position="118"/>
        <end position="131"/>
    </location>
</feature>
<gene>
    <name evidence="2" type="primary">RvY_04717-1</name>
    <name evidence="2" type="synonym">RvY_04717.1</name>
    <name evidence="2" type="ORF">RvY_04717</name>
</gene>
<dbReference type="Proteomes" id="UP000186922">
    <property type="component" value="Unassembled WGS sequence"/>
</dbReference>
<keyword evidence="3" id="KW-1185">Reference proteome</keyword>
<organism evidence="2 3">
    <name type="scientific">Ramazzottius varieornatus</name>
    <name type="common">Water bear</name>
    <name type="synonym">Tardigrade</name>
    <dbReference type="NCBI Taxonomy" id="947166"/>
    <lineage>
        <taxon>Eukaryota</taxon>
        <taxon>Metazoa</taxon>
        <taxon>Ecdysozoa</taxon>
        <taxon>Tardigrada</taxon>
        <taxon>Eutardigrada</taxon>
        <taxon>Parachela</taxon>
        <taxon>Hypsibioidea</taxon>
        <taxon>Ramazzottiidae</taxon>
        <taxon>Ramazzottius</taxon>
    </lineage>
</organism>
<feature type="region of interest" description="Disordered" evidence="1">
    <location>
        <begin position="118"/>
        <end position="138"/>
    </location>
</feature>